<dbReference type="Pfam" id="PF07992">
    <property type="entry name" value="Pyr_redox_2"/>
    <property type="match status" value="1"/>
</dbReference>
<dbReference type="Proteomes" id="UP000515663">
    <property type="component" value="Chromosome"/>
</dbReference>
<accession>A0A7D7QN79</accession>
<organism evidence="2 3">
    <name type="scientific">Gordonia jinghuaiqii</name>
    <dbReference type="NCBI Taxonomy" id="2758710"/>
    <lineage>
        <taxon>Bacteria</taxon>
        <taxon>Bacillati</taxon>
        <taxon>Actinomycetota</taxon>
        <taxon>Actinomycetes</taxon>
        <taxon>Mycobacteriales</taxon>
        <taxon>Gordoniaceae</taxon>
        <taxon>Gordonia</taxon>
    </lineage>
</organism>
<dbReference type="KEGG" id="gji:H1R19_16565"/>
<evidence type="ECO:0000313" key="3">
    <source>
        <dbReference type="Proteomes" id="UP000515663"/>
    </source>
</evidence>
<dbReference type="PANTHER" id="PTHR10632:SF2">
    <property type="entry name" value="SULFIDE:QUINONE OXIDOREDUCTASE, MITOCHONDRIAL"/>
    <property type="match status" value="1"/>
</dbReference>
<dbReference type="RefSeq" id="WP_219849599.1">
    <property type="nucleotide sequence ID" value="NZ_CP059491.1"/>
</dbReference>
<dbReference type="GO" id="GO:0070224">
    <property type="term" value="F:sulfide:quinone oxidoreductase activity"/>
    <property type="evidence" value="ECO:0007669"/>
    <property type="project" value="TreeGrafter"/>
</dbReference>
<dbReference type="Gene3D" id="3.50.50.60">
    <property type="entry name" value="FAD/NAD(P)-binding domain"/>
    <property type="match status" value="2"/>
</dbReference>
<feature type="domain" description="FAD/NAD(P)-binding" evidence="1">
    <location>
        <begin position="10"/>
        <end position="127"/>
    </location>
</feature>
<dbReference type="PANTHER" id="PTHR10632">
    <property type="entry name" value="SULFIDE:QUINONE OXIDOREDUCTASE"/>
    <property type="match status" value="1"/>
</dbReference>
<evidence type="ECO:0000259" key="1">
    <source>
        <dbReference type="Pfam" id="PF07992"/>
    </source>
</evidence>
<dbReference type="AlphaFoldDB" id="A0A7D7QN79"/>
<reference evidence="3" key="1">
    <citation type="submission" date="2020-07" db="EMBL/GenBank/DDBJ databases">
        <title>novel species isolated from the respiratory tract of Marmot.</title>
        <authorList>
            <person name="Zhang G."/>
        </authorList>
    </citation>
    <scope>NUCLEOTIDE SEQUENCE [LARGE SCALE GENOMIC DNA]</scope>
    <source>
        <strain evidence="3">686</strain>
    </source>
</reference>
<proteinExistence type="predicted"/>
<keyword evidence="3" id="KW-1185">Reference proteome</keyword>
<dbReference type="EMBL" id="CP059491">
    <property type="protein sequence ID" value="QMT00506.1"/>
    <property type="molecule type" value="Genomic_DNA"/>
</dbReference>
<sequence>MTSSHGTHRFDVVVVGGGNAGISAAARLVRLGITDVAVIEPQAVHTYRPLLSYVGGGQASLRDAERTQRSVTPEGVTWLRDSAVVVDPGGRSIRCASGVDVGYRDLIVAVGLVPDHNAMPGTDLAVSDEAVASNYLDRADQTWELVRSMPRGGRAVFTVPRPPVSCTGTTLKPLFLAAAHWRRSGILSTLDITLVVDRPRLLGVDELDMRLFDRLEEIGVDVVLDSEVRLHPADRRITAVTSTRTDAVPYDMLHLVPPFRAPDLIAESGLAGDQEHGLVDIDPQTLRHRTHPSVWAAGDGAGVATDPSGGGLRRQVAVLTDNLVAARHDGQLKRYDGYTVAPIATDAHHLIAAEFDRNGTVTSSLPSFIDPLRPRRSAWAFDRYVLPRLYWDLILKGRV</sequence>
<protein>
    <submittedName>
        <fullName evidence="2">FAD-dependent oxidoreductase</fullName>
    </submittedName>
</protein>
<dbReference type="InterPro" id="IPR036188">
    <property type="entry name" value="FAD/NAD-bd_sf"/>
</dbReference>
<dbReference type="PRINTS" id="PR00411">
    <property type="entry name" value="PNDRDTASEI"/>
</dbReference>
<dbReference type="GO" id="GO:0070221">
    <property type="term" value="P:sulfide oxidation, using sulfide:quinone oxidoreductase"/>
    <property type="evidence" value="ECO:0007669"/>
    <property type="project" value="TreeGrafter"/>
</dbReference>
<dbReference type="InterPro" id="IPR023753">
    <property type="entry name" value="FAD/NAD-binding_dom"/>
</dbReference>
<evidence type="ECO:0000313" key="2">
    <source>
        <dbReference type="EMBL" id="QMT00506.1"/>
    </source>
</evidence>
<gene>
    <name evidence="2" type="ORF">H1R19_16565</name>
</gene>
<name>A0A7D7QN79_9ACTN</name>
<dbReference type="GO" id="GO:0071949">
    <property type="term" value="F:FAD binding"/>
    <property type="evidence" value="ECO:0007669"/>
    <property type="project" value="TreeGrafter"/>
</dbReference>
<dbReference type="InterPro" id="IPR015904">
    <property type="entry name" value="Sulphide_quinone_reductase"/>
</dbReference>
<dbReference type="SUPFAM" id="SSF51905">
    <property type="entry name" value="FAD/NAD(P)-binding domain"/>
    <property type="match status" value="1"/>
</dbReference>